<protein>
    <submittedName>
        <fullName evidence="1">Uncharacterized protein</fullName>
    </submittedName>
</protein>
<dbReference type="Proteomes" id="UP000217250">
    <property type="component" value="Chromosome"/>
</dbReference>
<evidence type="ECO:0000313" key="1">
    <source>
        <dbReference type="EMBL" id="ATA85998.1"/>
    </source>
</evidence>
<name>A0A250FPK6_9FLAO</name>
<evidence type="ECO:0000313" key="2">
    <source>
        <dbReference type="Proteomes" id="UP000217250"/>
    </source>
</evidence>
<dbReference type="OrthoDB" id="9808343at2"/>
<sequence length="135" mass="15130">MQIQLKRLGKKKVHLVEVTLAHTPHTLRELITECVRSEVERFNASREETSLLPFLSPLEIGEQAQGGKITFGEKENRTLADLDTALDTALLAFTDGLFTVFINDEEVKTLDAPLTIEADTVITFIRLTFLVGGYR</sequence>
<dbReference type="EMBL" id="CP022386">
    <property type="protein sequence ID" value="ATA85998.1"/>
    <property type="molecule type" value="Genomic_DNA"/>
</dbReference>
<dbReference type="GeneID" id="84807294"/>
<dbReference type="AlphaFoldDB" id="A0A250FPK6"/>
<proteinExistence type="predicted"/>
<accession>A0A250FPK6</accession>
<reference evidence="2" key="1">
    <citation type="submission" date="2017-06" db="EMBL/GenBank/DDBJ databases">
        <title>Capnocytophaga spp. assemblies.</title>
        <authorList>
            <person name="Gulvik C.A."/>
        </authorList>
    </citation>
    <scope>NUCLEOTIDE SEQUENCE [LARGE SCALE GENOMIC DNA]</scope>
    <source>
        <strain evidence="2">H1496</strain>
    </source>
</reference>
<gene>
    <name evidence="1" type="ORF">CGC50_01785</name>
</gene>
<organism evidence="1 2">
    <name type="scientific">Capnocytophaga gingivalis</name>
    <dbReference type="NCBI Taxonomy" id="1017"/>
    <lineage>
        <taxon>Bacteria</taxon>
        <taxon>Pseudomonadati</taxon>
        <taxon>Bacteroidota</taxon>
        <taxon>Flavobacteriia</taxon>
        <taxon>Flavobacteriales</taxon>
        <taxon>Flavobacteriaceae</taxon>
        <taxon>Capnocytophaga</taxon>
    </lineage>
</organism>
<dbReference type="KEGG" id="cgh:CGC50_01785"/>
<dbReference type="RefSeq" id="WP_095909444.1">
    <property type="nucleotide sequence ID" value="NZ_CP022386.1"/>
</dbReference>